<accession>A0A6L5JVH4</accession>
<dbReference type="OrthoDB" id="9792858at2"/>
<evidence type="ECO:0000256" key="2">
    <source>
        <dbReference type="ARBA" id="ARBA00023002"/>
    </source>
</evidence>
<evidence type="ECO:0000256" key="1">
    <source>
        <dbReference type="ARBA" id="ARBA00008898"/>
    </source>
</evidence>
<dbReference type="Gene3D" id="2.30.110.10">
    <property type="entry name" value="Electron Transport, Fmn-binding Protein, Chain A"/>
    <property type="match status" value="1"/>
</dbReference>
<dbReference type="InterPro" id="IPR012349">
    <property type="entry name" value="Split_barrel_FMN-bd"/>
</dbReference>
<keyword evidence="2" id="KW-0560">Oxidoreductase</keyword>
<dbReference type="EMBL" id="WIXJ01000003">
    <property type="protein sequence ID" value="MQY51377.1"/>
    <property type="molecule type" value="Genomic_DNA"/>
</dbReference>
<gene>
    <name evidence="4" type="ORF">GHK24_06275</name>
</gene>
<dbReference type="Pfam" id="PF01613">
    <property type="entry name" value="Flavin_Reduct"/>
    <property type="match status" value="1"/>
</dbReference>
<dbReference type="GO" id="GO:0042602">
    <property type="term" value="F:riboflavin reductase (NADPH) activity"/>
    <property type="evidence" value="ECO:0007669"/>
    <property type="project" value="TreeGrafter"/>
</dbReference>
<organism evidence="4 5">
    <name type="scientific">Rhodocyclus tenuis</name>
    <name type="common">Rhodospirillum tenue</name>
    <dbReference type="NCBI Taxonomy" id="1066"/>
    <lineage>
        <taxon>Bacteria</taxon>
        <taxon>Pseudomonadati</taxon>
        <taxon>Pseudomonadota</taxon>
        <taxon>Betaproteobacteria</taxon>
        <taxon>Rhodocyclales</taxon>
        <taxon>Rhodocyclaceae</taxon>
        <taxon>Rhodocyclus</taxon>
    </lineage>
</organism>
<evidence type="ECO:0000259" key="3">
    <source>
        <dbReference type="SMART" id="SM00903"/>
    </source>
</evidence>
<dbReference type="InterPro" id="IPR002563">
    <property type="entry name" value="Flavin_Rdtase-like_dom"/>
</dbReference>
<name>A0A6L5JVH4_RHOTE</name>
<dbReference type="Proteomes" id="UP000480275">
    <property type="component" value="Unassembled WGS sequence"/>
</dbReference>
<dbReference type="AlphaFoldDB" id="A0A6L5JVH4"/>
<dbReference type="SUPFAM" id="SSF50475">
    <property type="entry name" value="FMN-binding split barrel"/>
    <property type="match status" value="1"/>
</dbReference>
<protein>
    <submittedName>
        <fullName evidence="4">Flavin reductase</fullName>
    </submittedName>
</protein>
<evidence type="ECO:0000313" key="5">
    <source>
        <dbReference type="Proteomes" id="UP000480275"/>
    </source>
</evidence>
<comment type="similarity">
    <text evidence="1">Belongs to the non-flavoprotein flavin reductase family.</text>
</comment>
<proteinExistence type="inferred from homology"/>
<comment type="caution">
    <text evidence="4">The sequence shown here is derived from an EMBL/GenBank/DDBJ whole genome shotgun (WGS) entry which is preliminary data.</text>
</comment>
<feature type="domain" description="Flavin reductase like" evidence="3">
    <location>
        <begin position="20"/>
        <end position="164"/>
    </location>
</feature>
<dbReference type="InterPro" id="IPR050268">
    <property type="entry name" value="NADH-dep_flavin_reductase"/>
</dbReference>
<evidence type="ECO:0000313" key="4">
    <source>
        <dbReference type="EMBL" id="MQY51377.1"/>
    </source>
</evidence>
<dbReference type="GO" id="GO:0010181">
    <property type="term" value="F:FMN binding"/>
    <property type="evidence" value="ECO:0007669"/>
    <property type="project" value="InterPro"/>
</dbReference>
<dbReference type="SMART" id="SM00903">
    <property type="entry name" value="Flavin_Reduct"/>
    <property type="match status" value="1"/>
</dbReference>
<dbReference type="PANTHER" id="PTHR30466:SF11">
    <property type="entry name" value="FLAVIN-DEPENDENT MONOOXYGENASE, REDUCTASE SUBUNIT HSAB"/>
    <property type="match status" value="1"/>
</dbReference>
<sequence>MPSSTSPVADFDSRAFRHALGRFTTGVTIVTARGADGQPIGLTVNSFNSVSLDPPLVVWSLSANSPRLADFVAASHFAVNVLAVDQQALSDRFAGRDPERFAGLEPRQGLGGAPLFDGCCAWFECANEIRHEGGDHLVFIGRVERFATGDAHVPLVFHAGRYRALAEPAQ</sequence>
<dbReference type="PANTHER" id="PTHR30466">
    <property type="entry name" value="FLAVIN REDUCTASE"/>
    <property type="match status" value="1"/>
</dbReference>
<reference evidence="4 5" key="1">
    <citation type="submission" date="2019-10" db="EMBL/GenBank/DDBJ databases">
        <title>Whole-genome sequence of the purple nonsulfur photosynthetic bacterium Rhodocyclus tenuis.</title>
        <authorList>
            <person name="Kyndt J.A."/>
            <person name="Meyer T.E."/>
        </authorList>
    </citation>
    <scope>NUCLEOTIDE SEQUENCE [LARGE SCALE GENOMIC DNA]</scope>
    <source>
        <strain evidence="4 5">DSM 110</strain>
    </source>
</reference>